<dbReference type="Pfam" id="PF12898">
    <property type="entry name" value="Stc1"/>
    <property type="match status" value="1"/>
</dbReference>
<organism evidence="3 4">
    <name type="scientific">Chaetoceros tenuissimus</name>
    <dbReference type="NCBI Taxonomy" id="426638"/>
    <lineage>
        <taxon>Eukaryota</taxon>
        <taxon>Sar</taxon>
        <taxon>Stramenopiles</taxon>
        <taxon>Ochrophyta</taxon>
        <taxon>Bacillariophyta</taxon>
        <taxon>Coscinodiscophyceae</taxon>
        <taxon>Chaetocerotophycidae</taxon>
        <taxon>Chaetocerotales</taxon>
        <taxon>Chaetocerotaceae</taxon>
        <taxon>Chaetoceros</taxon>
    </lineage>
</organism>
<feature type="region of interest" description="Disordered" evidence="1">
    <location>
        <begin position="82"/>
        <end position="101"/>
    </location>
</feature>
<gene>
    <name evidence="3" type="ORF">CTEN210_16003</name>
</gene>
<dbReference type="InterPro" id="IPR024630">
    <property type="entry name" value="Stc1"/>
</dbReference>
<accession>A0AAD3D8S6</accession>
<feature type="domain" description="Stc1" evidence="2">
    <location>
        <begin position="36"/>
        <end position="75"/>
    </location>
</feature>
<proteinExistence type="predicted"/>
<feature type="compositionally biased region" description="Basic and acidic residues" evidence="1">
    <location>
        <begin position="21"/>
        <end position="33"/>
    </location>
</feature>
<feature type="region of interest" description="Disordered" evidence="1">
    <location>
        <begin position="20"/>
        <end position="41"/>
    </location>
</feature>
<dbReference type="Proteomes" id="UP001054902">
    <property type="component" value="Unassembled WGS sequence"/>
</dbReference>
<keyword evidence="4" id="KW-1185">Reference proteome</keyword>
<evidence type="ECO:0000256" key="1">
    <source>
        <dbReference type="SAM" id="MobiDB-lite"/>
    </source>
</evidence>
<name>A0AAD3D8S6_9STRA</name>
<reference evidence="3 4" key="1">
    <citation type="journal article" date="2021" name="Sci. Rep.">
        <title>The genome of the diatom Chaetoceros tenuissimus carries an ancient integrated fragment of an extant virus.</title>
        <authorList>
            <person name="Hongo Y."/>
            <person name="Kimura K."/>
            <person name="Takaki Y."/>
            <person name="Yoshida Y."/>
            <person name="Baba S."/>
            <person name="Kobayashi G."/>
            <person name="Nagasaki K."/>
            <person name="Hano T."/>
            <person name="Tomaru Y."/>
        </authorList>
    </citation>
    <scope>NUCLEOTIDE SEQUENCE [LARGE SCALE GENOMIC DNA]</scope>
    <source>
        <strain evidence="3 4">NIES-3715</strain>
    </source>
</reference>
<dbReference type="EMBL" id="BLLK01000068">
    <property type="protein sequence ID" value="GFH59527.1"/>
    <property type="molecule type" value="Genomic_DNA"/>
</dbReference>
<evidence type="ECO:0000313" key="3">
    <source>
        <dbReference type="EMBL" id="GFH59527.1"/>
    </source>
</evidence>
<dbReference type="AlphaFoldDB" id="A0AAD3D8S6"/>
<sequence length="428" mass="49693">MTSLKIDTRNMTGPSLILQPERQEAKNFKKETAMESSSPTTTIQCSICKEVKDNKDYSKNQRKKKKDTRKCKACVSSCLNTREQSKHKKAERKRKPDDVSNVAVAEQVQVEKRQKRKRKPDVENVEMAEEVQVEKKTCPLTTAEIIQKQKEMRKAALEELEKKDIKDTTLLVDDSTPIPSKEFIANFYKMFDEVLELRGGPSEGPLERIIYEYPSIFDTKHKGQILTEWICDQEESAYRRDMLFDVICLGAKVTRDCYKSILSLEIFLFEFECLLISGNMPLEAFRGEKTLDLLAQTCHYEEATYDDPSLINLFFGRAKPGDRYGFGFLPALFVQKTLKNLPFLEEGVTHEKDGPFAEILNRYLVDFPLDEPETVEKWRKSNHFEDFQEEEFNIVKKPKPVEVVEEVGGKKQKTLFDFWKSECVHKMK</sequence>
<comment type="caution">
    <text evidence="3">The sequence shown here is derived from an EMBL/GenBank/DDBJ whole genome shotgun (WGS) entry which is preliminary data.</text>
</comment>
<evidence type="ECO:0000313" key="4">
    <source>
        <dbReference type="Proteomes" id="UP001054902"/>
    </source>
</evidence>
<protein>
    <recommendedName>
        <fullName evidence="2">Stc1 domain-containing protein</fullName>
    </recommendedName>
</protein>
<evidence type="ECO:0000259" key="2">
    <source>
        <dbReference type="Pfam" id="PF12898"/>
    </source>
</evidence>